<keyword evidence="3" id="KW-0858">Xylan degradation</keyword>
<evidence type="ECO:0000256" key="4">
    <source>
        <dbReference type="ARBA" id="ARBA00022729"/>
    </source>
</evidence>
<name>A0A4R4ZU00_9ACTN</name>
<comment type="caution">
    <text evidence="9">The sequence shown here is derived from an EMBL/GenBank/DDBJ whole genome shotgun (WGS) entry which is preliminary data.</text>
</comment>
<keyword evidence="2" id="KW-0964">Secreted</keyword>
<dbReference type="InterPro" id="IPR029058">
    <property type="entry name" value="AB_hydrolase_fold"/>
</dbReference>
<dbReference type="PANTHER" id="PTHR38050:SF2">
    <property type="entry name" value="FERULOYL ESTERASE C-RELATED"/>
    <property type="match status" value="1"/>
</dbReference>
<evidence type="ECO:0000256" key="6">
    <source>
        <dbReference type="ARBA" id="ARBA00023277"/>
    </source>
</evidence>
<keyword evidence="10" id="KW-1185">Reference proteome</keyword>
<dbReference type="OrthoDB" id="9767239at2"/>
<dbReference type="PANTHER" id="PTHR38050">
    <property type="match status" value="1"/>
</dbReference>
<evidence type="ECO:0000256" key="8">
    <source>
        <dbReference type="SAM" id="SignalP"/>
    </source>
</evidence>
<dbReference type="Gene3D" id="3.40.50.1820">
    <property type="entry name" value="alpha/beta hydrolase"/>
    <property type="match status" value="1"/>
</dbReference>
<dbReference type="AlphaFoldDB" id="A0A4R4ZU00"/>
<protein>
    <submittedName>
        <fullName evidence="9">Polyhydroxybutyrate depolymerase</fullName>
    </submittedName>
</protein>
<proteinExistence type="predicted"/>
<dbReference type="InterPro" id="IPR043595">
    <property type="entry name" value="FaeB/C/D"/>
</dbReference>
<evidence type="ECO:0000256" key="7">
    <source>
        <dbReference type="ARBA" id="ARBA00023326"/>
    </source>
</evidence>
<gene>
    <name evidence="9" type="ORF">E1263_06975</name>
</gene>
<keyword evidence="5" id="KW-0378">Hydrolase</keyword>
<dbReference type="RefSeq" id="WP_132166342.1">
    <property type="nucleotide sequence ID" value="NZ_SMKX01000013.1"/>
</dbReference>
<keyword evidence="7" id="KW-0624">Polysaccharide degradation</keyword>
<keyword evidence="6" id="KW-0119">Carbohydrate metabolism</keyword>
<dbReference type="GO" id="GO:0030600">
    <property type="term" value="F:feruloyl esterase activity"/>
    <property type="evidence" value="ECO:0007669"/>
    <property type="project" value="InterPro"/>
</dbReference>
<comment type="subcellular location">
    <subcellularLocation>
        <location evidence="1">Secreted</location>
    </subcellularLocation>
</comment>
<evidence type="ECO:0000256" key="1">
    <source>
        <dbReference type="ARBA" id="ARBA00004613"/>
    </source>
</evidence>
<keyword evidence="4 8" id="KW-0732">Signal</keyword>
<evidence type="ECO:0000313" key="9">
    <source>
        <dbReference type="EMBL" id="TDD61624.1"/>
    </source>
</evidence>
<feature type="signal peptide" evidence="8">
    <location>
        <begin position="1"/>
        <end position="26"/>
    </location>
</feature>
<organism evidence="9 10">
    <name type="scientific">Kribbella antibiotica</name>
    <dbReference type="NCBI Taxonomy" id="190195"/>
    <lineage>
        <taxon>Bacteria</taxon>
        <taxon>Bacillati</taxon>
        <taxon>Actinomycetota</taxon>
        <taxon>Actinomycetes</taxon>
        <taxon>Propionibacteriales</taxon>
        <taxon>Kribbellaceae</taxon>
        <taxon>Kribbella</taxon>
    </lineage>
</organism>
<dbReference type="SUPFAM" id="SSF53474">
    <property type="entry name" value="alpha/beta-Hydrolases"/>
    <property type="match status" value="1"/>
</dbReference>
<evidence type="ECO:0000256" key="5">
    <source>
        <dbReference type="ARBA" id="ARBA00022801"/>
    </source>
</evidence>
<dbReference type="Proteomes" id="UP000295124">
    <property type="component" value="Unassembled WGS sequence"/>
</dbReference>
<dbReference type="EMBL" id="SMKX01000013">
    <property type="protein sequence ID" value="TDD61624.1"/>
    <property type="molecule type" value="Genomic_DNA"/>
</dbReference>
<dbReference type="GO" id="GO:0045493">
    <property type="term" value="P:xylan catabolic process"/>
    <property type="evidence" value="ECO:0007669"/>
    <property type="project" value="UniProtKB-KW"/>
</dbReference>
<evidence type="ECO:0000256" key="2">
    <source>
        <dbReference type="ARBA" id="ARBA00022525"/>
    </source>
</evidence>
<accession>A0A4R4ZU00</accession>
<reference evidence="9 10" key="1">
    <citation type="submission" date="2019-03" db="EMBL/GenBank/DDBJ databases">
        <title>Draft genome sequences of novel Actinobacteria.</title>
        <authorList>
            <person name="Sahin N."/>
            <person name="Ay H."/>
            <person name="Saygin H."/>
        </authorList>
    </citation>
    <scope>NUCLEOTIDE SEQUENCE [LARGE SCALE GENOMIC DNA]</scope>
    <source>
        <strain evidence="9 10">JCM 13523</strain>
    </source>
</reference>
<sequence>MGRKRWLYLAAATALSLPILPLTQSAAILPAATAACTRALPAGNHTIQVRFRNVDYPVRVHVPAGLAAASQVPVVVDLHPSGGNAETHTAYTRMDVLADQERFVTVRPNGNIPAADPNPNHVWFWNVPNVPTVSGQYPPPGSRDDIAYLTDVIDKTSALVCADPKRIAMSGHSGGARMSSAYACARPDKISAIAAVVGLRAGRPALSDLTTPELQSCTPTEPVPVIAFHGTNDTVNPYQGNNDARWGYTATMAVHSWARLNDCKEGPAATTVSANVTSFTYTRCKSDATVAFYRVTNGTHSWPGSTNPAATQEINATNLMWTFFKAHPRH</sequence>
<evidence type="ECO:0000256" key="3">
    <source>
        <dbReference type="ARBA" id="ARBA00022651"/>
    </source>
</evidence>
<evidence type="ECO:0000313" key="10">
    <source>
        <dbReference type="Proteomes" id="UP000295124"/>
    </source>
</evidence>
<feature type="chain" id="PRO_5020573473" evidence="8">
    <location>
        <begin position="27"/>
        <end position="330"/>
    </location>
</feature>
<dbReference type="GO" id="GO:0005576">
    <property type="term" value="C:extracellular region"/>
    <property type="evidence" value="ECO:0007669"/>
    <property type="project" value="UniProtKB-SubCell"/>
</dbReference>